<gene>
    <name evidence="1" type="ORF">SAMN05421751_1514</name>
</gene>
<dbReference type="Pfam" id="PF20039">
    <property type="entry name" value="DUF6441"/>
    <property type="match status" value="1"/>
</dbReference>
<feature type="non-terminal residue" evidence="1">
    <location>
        <position position="59"/>
    </location>
</feature>
<dbReference type="EMBL" id="FNVD01000051">
    <property type="protein sequence ID" value="SEG37115.1"/>
    <property type="molecule type" value="Genomic_DNA"/>
</dbReference>
<accession>A0A1H5ZMY6</accession>
<evidence type="ECO:0000313" key="2">
    <source>
        <dbReference type="Proteomes" id="UP000236742"/>
    </source>
</evidence>
<reference evidence="2" key="1">
    <citation type="submission" date="2016-10" db="EMBL/GenBank/DDBJ databases">
        <authorList>
            <person name="Varghese N."/>
            <person name="Submissions S."/>
        </authorList>
    </citation>
    <scope>NUCLEOTIDE SEQUENCE [LARGE SCALE GENOMIC DNA]</scope>
    <source>
        <strain evidence="2">DSM 23413</strain>
    </source>
</reference>
<dbReference type="RefSeq" id="WP_235003896.1">
    <property type="nucleotide sequence ID" value="NZ_FNVD01000051.1"/>
</dbReference>
<dbReference type="AlphaFoldDB" id="A0A1H5ZMY6"/>
<dbReference type="Proteomes" id="UP000236742">
    <property type="component" value="Unassembled WGS sequence"/>
</dbReference>
<evidence type="ECO:0000313" key="1">
    <source>
        <dbReference type="EMBL" id="SEG37115.1"/>
    </source>
</evidence>
<proteinExistence type="predicted"/>
<protein>
    <submittedName>
        <fullName evidence="1">Uncharacterized protein</fullName>
    </submittedName>
</protein>
<sequence length="59" mass="6109">MKLKLDVTPDLVAAMAAEVKAGEKAVTAAMREAGSGLKTAWRGQITGAGLGRRLANSIR</sequence>
<dbReference type="InterPro" id="IPR045622">
    <property type="entry name" value="DUF6441"/>
</dbReference>
<organism evidence="1 2">
    <name type="scientific">Jhaorihella thermophila</name>
    <dbReference type="NCBI Taxonomy" id="488547"/>
    <lineage>
        <taxon>Bacteria</taxon>
        <taxon>Pseudomonadati</taxon>
        <taxon>Pseudomonadota</taxon>
        <taxon>Alphaproteobacteria</taxon>
        <taxon>Rhodobacterales</taxon>
        <taxon>Paracoccaceae</taxon>
        <taxon>Jhaorihella</taxon>
    </lineage>
</organism>
<name>A0A1H5ZMY6_9RHOB</name>
<keyword evidence="2" id="KW-1185">Reference proteome</keyword>